<feature type="compositionally biased region" description="Gly residues" evidence="1">
    <location>
        <begin position="9"/>
        <end position="26"/>
    </location>
</feature>
<organism evidence="2 3">
    <name type="scientific">Eumeta variegata</name>
    <name type="common">Bagworm moth</name>
    <name type="synonym">Eumeta japonica</name>
    <dbReference type="NCBI Taxonomy" id="151549"/>
    <lineage>
        <taxon>Eukaryota</taxon>
        <taxon>Metazoa</taxon>
        <taxon>Ecdysozoa</taxon>
        <taxon>Arthropoda</taxon>
        <taxon>Hexapoda</taxon>
        <taxon>Insecta</taxon>
        <taxon>Pterygota</taxon>
        <taxon>Neoptera</taxon>
        <taxon>Endopterygota</taxon>
        <taxon>Lepidoptera</taxon>
        <taxon>Glossata</taxon>
        <taxon>Ditrysia</taxon>
        <taxon>Tineoidea</taxon>
        <taxon>Psychidae</taxon>
        <taxon>Oiketicinae</taxon>
        <taxon>Eumeta</taxon>
    </lineage>
</organism>
<protein>
    <submittedName>
        <fullName evidence="2">Uncharacterized protein</fullName>
    </submittedName>
</protein>
<accession>A0A4C1Y6K6</accession>
<keyword evidence="3" id="KW-1185">Reference proteome</keyword>
<comment type="caution">
    <text evidence="2">The sequence shown here is derived from an EMBL/GenBank/DDBJ whole genome shotgun (WGS) entry which is preliminary data.</text>
</comment>
<proteinExistence type="predicted"/>
<sequence>MARAAPRVGGAGGGATGRGYSSGGPQPGVAQQGPELRPSKKLGIDLLPRCPLSERAGGGLRTAASRPKIPKYLRQHSNTKIKPYLSLVLIDKIHKSRGR</sequence>
<gene>
    <name evidence="2" type="ORF">EVAR_47937_1</name>
</gene>
<name>A0A4C1Y6K6_EUMVA</name>
<dbReference type="Proteomes" id="UP000299102">
    <property type="component" value="Unassembled WGS sequence"/>
</dbReference>
<dbReference type="AlphaFoldDB" id="A0A4C1Y6K6"/>
<evidence type="ECO:0000313" key="3">
    <source>
        <dbReference type="Proteomes" id="UP000299102"/>
    </source>
</evidence>
<reference evidence="2 3" key="1">
    <citation type="journal article" date="2019" name="Commun. Biol.">
        <title>The bagworm genome reveals a unique fibroin gene that provides high tensile strength.</title>
        <authorList>
            <person name="Kono N."/>
            <person name="Nakamura H."/>
            <person name="Ohtoshi R."/>
            <person name="Tomita M."/>
            <person name="Numata K."/>
            <person name="Arakawa K."/>
        </authorList>
    </citation>
    <scope>NUCLEOTIDE SEQUENCE [LARGE SCALE GENOMIC DNA]</scope>
</reference>
<evidence type="ECO:0000313" key="2">
    <source>
        <dbReference type="EMBL" id="GBP70554.1"/>
    </source>
</evidence>
<dbReference type="EMBL" id="BGZK01001078">
    <property type="protein sequence ID" value="GBP70554.1"/>
    <property type="molecule type" value="Genomic_DNA"/>
</dbReference>
<feature type="region of interest" description="Disordered" evidence="1">
    <location>
        <begin position="1"/>
        <end position="41"/>
    </location>
</feature>
<evidence type="ECO:0000256" key="1">
    <source>
        <dbReference type="SAM" id="MobiDB-lite"/>
    </source>
</evidence>